<name>A0A6B0U771_IXORI</name>
<organism evidence="2">
    <name type="scientific">Ixodes ricinus</name>
    <name type="common">Common tick</name>
    <name type="synonym">Acarus ricinus</name>
    <dbReference type="NCBI Taxonomy" id="34613"/>
    <lineage>
        <taxon>Eukaryota</taxon>
        <taxon>Metazoa</taxon>
        <taxon>Ecdysozoa</taxon>
        <taxon>Arthropoda</taxon>
        <taxon>Chelicerata</taxon>
        <taxon>Arachnida</taxon>
        <taxon>Acari</taxon>
        <taxon>Parasitiformes</taxon>
        <taxon>Ixodida</taxon>
        <taxon>Ixodoidea</taxon>
        <taxon>Ixodidae</taxon>
        <taxon>Ixodinae</taxon>
        <taxon>Ixodes</taxon>
    </lineage>
</organism>
<protein>
    <submittedName>
        <fullName evidence="2">Putative secreted protein</fullName>
    </submittedName>
</protein>
<dbReference type="AlphaFoldDB" id="A0A6B0U771"/>
<sequence>MTRFLVVPACASRQLPPVAVAATRHPAHPPSRTSLVAYRICGSVKALRQVNLFEYVICRNLPSRIEVSPKPLTLHRNRGRFRPGSTKRWCSRRQSRYKGEE</sequence>
<evidence type="ECO:0000256" key="1">
    <source>
        <dbReference type="SAM" id="MobiDB-lite"/>
    </source>
</evidence>
<evidence type="ECO:0000313" key="2">
    <source>
        <dbReference type="EMBL" id="MXU88339.1"/>
    </source>
</evidence>
<dbReference type="EMBL" id="GIFC01006256">
    <property type="protein sequence ID" value="MXU88339.1"/>
    <property type="molecule type" value="Transcribed_RNA"/>
</dbReference>
<proteinExistence type="predicted"/>
<accession>A0A6B0U771</accession>
<feature type="region of interest" description="Disordered" evidence="1">
    <location>
        <begin position="76"/>
        <end position="101"/>
    </location>
</feature>
<reference evidence="2" key="1">
    <citation type="submission" date="2019-12" db="EMBL/GenBank/DDBJ databases">
        <title>An insight into the sialome of adult female Ixodes ricinus ticks feeding for 6 days.</title>
        <authorList>
            <person name="Perner J."/>
            <person name="Ribeiro J.M.C."/>
        </authorList>
    </citation>
    <scope>NUCLEOTIDE SEQUENCE</scope>
    <source>
        <strain evidence="2">Semi-engorged</strain>
        <tissue evidence="2">Salivary glands</tissue>
    </source>
</reference>
<feature type="compositionally biased region" description="Basic residues" evidence="1">
    <location>
        <begin position="89"/>
        <end position="101"/>
    </location>
</feature>